<dbReference type="Proteomes" id="UP000245783">
    <property type="component" value="Unassembled WGS sequence"/>
</dbReference>
<dbReference type="InterPro" id="IPR024242">
    <property type="entry name" value="NCE101"/>
</dbReference>
<dbReference type="OrthoDB" id="2155101at2759"/>
<keyword evidence="3" id="KW-1185">Reference proteome</keyword>
<dbReference type="PANTHER" id="PTHR28011">
    <property type="entry name" value="NON-CLASSICAL EXPORT PROTEIN 1"/>
    <property type="match status" value="1"/>
</dbReference>
<dbReference type="InParanoid" id="A0A316VZZ5"/>
<evidence type="ECO:0000313" key="3">
    <source>
        <dbReference type="Proteomes" id="UP000245783"/>
    </source>
</evidence>
<evidence type="ECO:0008006" key="4">
    <source>
        <dbReference type="Google" id="ProtNLM"/>
    </source>
</evidence>
<dbReference type="Pfam" id="PF11654">
    <property type="entry name" value="NCE101"/>
    <property type="match status" value="1"/>
</dbReference>
<evidence type="ECO:0000256" key="1">
    <source>
        <dbReference type="SAM" id="Phobius"/>
    </source>
</evidence>
<dbReference type="GO" id="GO:0009306">
    <property type="term" value="P:protein secretion"/>
    <property type="evidence" value="ECO:0007669"/>
    <property type="project" value="InterPro"/>
</dbReference>
<dbReference type="STRING" id="1522189.A0A316VZZ5"/>
<keyword evidence="1" id="KW-0812">Transmembrane</keyword>
<protein>
    <recommendedName>
        <fullName evidence="4">Non-classical export protein 1</fullName>
    </recommendedName>
</protein>
<accession>A0A316VZZ5</accession>
<organism evidence="2 3">
    <name type="scientific">Ceraceosorus guamensis</name>
    <dbReference type="NCBI Taxonomy" id="1522189"/>
    <lineage>
        <taxon>Eukaryota</taxon>
        <taxon>Fungi</taxon>
        <taxon>Dikarya</taxon>
        <taxon>Basidiomycota</taxon>
        <taxon>Ustilaginomycotina</taxon>
        <taxon>Exobasidiomycetes</taxon>
        <taxon>Ceraceosorales</taxon>
        <taxon>Ceraceosoraceae</taxon>
        <taxon>Ceraceosorus</taxon>
    </lineage>
</organism>
<keyword evidence="1" id="KW-1133">Transmembrane helix</keyword>
<evidence type="ECO:0000313" key="2">
    <source>
        <dbReference type="EMBL" id="PWN42844.1"/>
    </source>
</evidence>
<dbReference type="EMBL" id="KZ819375">
    <property type="protein sequence ID" value="PWN42844.1"/>
    <property type="molecule type" value="Genomic_DNA"/>
</dbReference>
<dbReference type="GeneID" id="37035675"/>
<dbReference type="RefSeq" id="XP_025370004.1">
    <property type="nucleotide sequence ID" value="XM_025513805.1"/>
</dbReference>
<dbReference type="FunCoup" id="A0A316VZZ5">
    <property type="interactions" value="18"/>
</dbReference>
<keyword evidence="1" id="KW-0472">Membrane</keyword>
<feature type="transmembrane region" description="Helical" evidence="1">
    <location>
        <begin position="6"/>
        <end position="26"/>
    </location>
</feature>
<dbReference type="PANTHER" id="PTHR28011:SF1">
    <property type="entry name" value="NON-CLASSICAL EXPORT PROTEIN 1"/>
    <property type="match status" value="1"/>
</dbReference>
<reference evidence="2 3" key="1">
    <citation type="journal article" date="2018" name="Mol. Biol. Evol.">
        <title>Broad Genomic Sampling Reveals a Smut Pathogenic Ancestry of the Fungal Clade Ustilaginomycotina.</title>
        <authorList>
            <person name="Kijpornyongpan T."/>
            <person name="Mondo S.J."/>
            <person name="Barry K."/>
            <person name="Sandor L."/>
            <person name="Lee J."/>
            <person name="Lipzen A."/>
            <person name="Pangilinan J."/>
            <person name="LaButti K."/>
            <person name="Hainaut M."/>
            <person name="Henrissat B."/>
            <person name="Grigoriev I.V."/>
            <person name="Spatafora J.W."/>
            <person name="Aime M.C."/>
        </authorList>
    </citation>
    <scope>NUCLEOTIDE SEQUENCE [LARGE SCALE GENOMIC DNA]</scope>
    <source>
        <strain evidence="2 3">MCA 4658</strain>
    </source>
</reference>
<sequence length="69" mass="8152">MVKYLVGRVSDPLLGLFTGLFAYYIYETDPRNAAQRPEGRRLWDLLSRWSQDQKPDKSLYQEVKHAHKV</sequence>
<name>A0A316VZZ5_9BASI</name>
<dbReference type="AlphaFoldDB" id="A0A316VZZ5"/>
<proteinExistence type="predicted"/>
<gene>
    <name evidence="2" type="ORF">IE81DRAFT_322982</name>
</gene>